<evidence type="ECO:0000313" key="3">
    <source>
        <dbReference type="Proteomes" id="UP000241167"/>
    </source>
</evidence>
<feature type="region of interest" description="Disordered" evidence="1">
    <location>
        <begin position="50"/>
        <end position="219"/>
    </location>
</feature>
<feature type="compositionally biased region" description="Low complexity" evidence="1">
    <location>
        <begin position="54"/>
        <end position="66"/>
    </location>
</feature>
<comment type="caution">
    <text evidence="2">The sequence shown here is derived from an EMBL/GenBank/DDBJ whole genome shotgun (WGS) entry which is preliminary data.</text>
</comment>
<gene>
    <name evidence="2" type="ORF">C7I55_05870</name>
</gene>
<dbReference type="RefSeq" id="WP_106511969.1">
    <property type="nucleotide sequence ID" value="NZ_PXYI01000002.1"/>
</dbReference>
<dbReference type="PRINTS" id="PR01217">
    <property type="entry name" value="PRICHEXTENSN"/>
</dbReference>
<evidence type="ECO:0000256" key="1">
    <source>
        <dbReference type="SAM" id="MobiDB-lite"/>
    </source>
</evidence>
<feature type="compositionally biased region" description="Low complexity" evidence="1">
    <location>
        <begin position="140"/>
        <end position="178"/>
    </location>
</feature>
<name>A0A2P7QV00_9SPHN</name>
<dbReference type="AlphaFoldDB" id="A0A2P7QV00"/>
<evidence type="ECO:0000313" key="2">
    <source>
        <dbReference type="EMBL" id="PSJ41802.1"/>
    </source>
</evidence>
<dbReference type="OrthoDB" id="7161229at2"/>
<dbReference type="EMBL" id="PXYI01000002">
    <property type="protein sequence ID" value="PSJ41802.1"/>
    <property type="molecule type" value="Genomic_DNA"/>
</dbReference>
<dbReference type="Gene3D" id="3.30.1150.10">
    <property type="match status" value="1"/>
</dbReference>
<sequence>MDRAEATGFGIAFAGHAALLAVLAFGLATAKIPKPQADPIEVSFVDEVALESQSPTPTAEAPAPLLAEEEGPAEPSAPAPMPEPTPAPPVEPQPQPRVEPRPLPPAPTPTPRPTPKPTPPSRPVPRPQPKAQPPRPAQPAQPKASQPKAAPKAAAQKAPQRPTPKAGSGSGGAQQKAAPNARPTGRLSGLLNGISDRPSESRSTTPPAAKAGPAVQASLQRAVRDQLRPYWKSPTGADADQLRTLVTVRLSRTGAVLDVGDVQTTGITPSNRAQVKLHQEQAVRAVRLAAPFKLPAEYYDAWKVIRPAFDKRLSQ</sequence>
<protein>
    <submittedName>
        <fullName evidence="2">Cell envelope biogenesis protein TolA</fullName>
    </submittedName>
</protein>
<accession>A0A2P7QV00</accession>
<organism evidence="2 3">
    <name type="scientific">Allosphingosinicella deserti</name>
    <dbReference type="NCBI Taxonomy" id="2116704"/>
    <lineage>
        <taxon>Bacteria</taxon>
        <taxon>Pseudomonadati</taxon>
        <taxon>Pseudomonadota</taxon>
        <taxon>Alphaproteobacteria</taxon>
        <taxon>Sphingomonadales</taxon>
        <taxon>Sphingomonadaceae</taxon>
        <taxon>Allosphingosinicella</taxon>
    </lineage>
</organism>
<reference evidence="2 3" key="1">
    <citation type="submission" date="2018-03" db="EMBL/GenBank/DDBJ databases">
        <title>The draft genome of Sphingosinicella sp. GL-C-18.</title>
        <authorList>
            <person name="Liu L."/>
            <person name="Li L."/>
            <person name="Liang L."/>
            <person name="Zhang X."/>
            <person name="Wang T."/>
        </authorList>
    </citation>
    <scope>NUCLEOTIDE SEQUENCE [LARGE SCALE GENOMIC DNA]</scope>
    <source>
        <strain evidence="2 3">GL-C-18</strain>
    </source>
</reference>
<keyword evidence="3" id="KW-1185">Reference proteome</keyword>
<feature type="compositionally biased region" description="Pro residues" evidence="1">
    <location>
        <begin position="75"/>
        <end position="139"/>
    </location>
</feature>
<proteinExistence type="predicted"/>
<dbReference type="Proteomes" id="UP000241167">
    <property type="component" value="Unassembled WGS sequence"/>
</dbReference>